<feature type="transmembrane region" description="Helical" evidence="1">
    <location>
        <begin position="124"/>
        <end position="143"/>
    </location>
</feature>
<evidence type="ECO:0000256" key="1">
    <source>
        <dbReference type="SAM" id="Phobius"/>
    </source>
</evidence>
<keyword evidence="1" id="KW-1133">Transmembrane helix</keyword>
<sequence length="193" mass="21666">MAIADVGSDHMALELPEIRALFSESGILISQLYSEQDIQNYPEIHSRSSYSRKVFILVMEILLSLVPLSAFCMGALHCGTCPANEVVPHLVYMTGIAGLFLSGLHISYQFTIDQKKELRDGIKTFQIITAKLLIIEMGLFFTMSPSFENSENYCDETFYNYTFYTNIAAAGIVFLSVLLQYTSCKNLLHSEAF</sequence>
<organism evidence="2 3">
    <name type="scientific">Larinioides sclopetarius</name>
    <dbReference type="NCBI Taxonomy" id="280406"/>
    <lineage>
        <taxon>Eukaryota</taxon>
        <taxon>Metazoa</taxon>
        <taxon>Ecdysozoa</taxon>
        <taxon>Arthropoda</taxon>
        <taxon>Chelicerata</taxon>
        <taxon>Arachnida</taxon>
        <taxon>Araneae</taxon>
        <taxon>Araneomorphae</taxon>
        <taxon>Entelegynae</taxon>
        <taxon>Araneoidea</taxon>
        <taxon>Araneidae</taxon>
        <taxon>Larinioides</taxon>
    </lineage>
</organism>
<comment type="caution">
    <text evidence="2">The sequence shown here is derived from an EMBL/GenBank/DDBJ whole genome shotgun (WGS) entry which is preliminary data.</text>
</comment>
<gene>
    <name evidence="2" type="ORF">LARSCL_LOCUS22141</name>
</gene>
<feature type="transmembrane region" description="Helical" evidence="1">
    <location>
        <begin position="54"/>
        <end position="77"/>
    </location>
</feature>
<evidence type="ECO:0000313" key="3">
    <source>
        <dbReference type="Proteomes" id="UP001497382"/>
    </source>
</evidence>
<accession>A0AAV2BX79</accession>
<dbReference type="EMBL" id="CAXIEN010000582">
    <property type="protein sequence ID" value="CAL1300832.1"/>
    <property type="molecule type" value="Genomic_DNA"/>
</dbReference>
<proteinExistence type="predicted"/>
<feature type="transmembrane region" description="Helical" evidence="1">
    <location>
        <begin position="89"/>
        <end position="112"/>
    </location>
</feature>
<dbReference type="AlphaFoldDB" id="A0AAV2BX79"/>
<reference evidence="2 3" key="1">
    <citation type="submission" date="2024-04" db="EMBL/GenBank/DDBJ databases">
        <authorList>
            <person name="Rising A."/>
            <person name="Reimegard J."/>
            <person name="Sonavane S."/>
            <person name="Akerstrom W."/>
            <person name="Nylinder S."/>
            <person name="Hedman E."/>
            <person name="Kallberg Y."/>
        </authorList>
    </citation>
    <scope>NUCLEOTIDE SEQUENCE [LARGE SCALE GENOMIC DNA]</scope>
</reference>
<feature type="transmembrane region" description="Helical" evidence="1">
    <location>
        <begin position="163"/>
        <end position="181"/>
    </location>
</feature>
<protein>
    <submittedName>
        <fullName evidence="2">Uncharacterized protein</fullName>
    </submittedName>
</protein>
<evidence type="ECO:0000313" key="2">
    <source>
        <dbReference type="EMBL" id="CAL1300832.1"/>
    </source>
</evidence>
<keyword evidence="1" id="KW-0472">Membrane</keyword>
<keyword evidence="1" id="KW-0812">Transmembrane</keyword>
<name>A0AAV2BX79_9ARAC</name>
<keyword evidence="3" id="KW-1185">Reference proteome</keyword>
<dbReference type="Proteomes" id="UP001497382">
    <property type="component" value="Unassembled WGS sequence"/>
</dbReference>